<accession>A0A0C3CJJ4</accession>
<evidence type="ECO:0000256" key="2">
    <source>
        <dbReference type="ARBA" id="ARBA00022692"/>
    </source>
</evidence>
<reference evidence="8 9" key="1">
    <citation type="submission" date="2014-04" db="EMBL/GenBank/DDBJ databases">
        <authorList>
            <consortium name="DOE Joint Genome Institute"/>
            <person name="Kuo A."/>
            <person name="Gay G."/>
            <person name="Dore J."/>
            <person name="Kohler A."/>
            <person name="Nagy L.G."/>
            <person name="Floudas D."/>
            <person name="Copeland A."/>
            <person name="Barry K.W."/>
            <person name="Cichocki N."/>
            <person name="Veneault-Fourrey C."/>
            <person name="LaButti K."/>
            <person name="Lindquist E.A."/>
            <person name="Lipzen A."/>
            <person name="Lundell T."/>
            <person name="Morin E."/>
            <person name="Murat C."/>
            <person name="Sun H."/>
            <person name="Tunlid A."/>
            <person name="Henrissat B."/>
            <person name="Grigoriev I.V."/>
            <person name="Hibbett D.S."/>
            <person name="Martin F."/>
            <person name="Nordberg H.P."/>
            <person name="Cantor M.N."/>
            <person name="Hua S.X."/>
        </authorList>
    </citation>
    <scope>NUCLEOTIDE SEQUENCE [LARGE SCALE GENOMIC DNA]</scope>
    <source>
        <strain evidence="9">h7</strain>
    </source>
</reference>
<feature type="chain" id="PRO_5002162792" evidence="7">
    <location>
        <begin position="20"/>
        <end position="315"/>
    </location>
</feature>
<dbReference type="GO" id="GO:0016020">
    <property type="term" value="C:membrane"/>
    <property type="evidence" value="ECO:0007669"/>
    <property type="project" value="UniProtKB-SubCell"/>
</dbReference>
<comment type="subcellular location">
    <subcellularLocation>
        <location evidence="1">Membrane</location>
        <topology evidence="1">Single-pass membrane protein</topology>
    </subcellularLocation>
</comment>
<evidence type="ECO:0000256" key="7">
    <source>
        <dbReference type="SAM" id="SignalP"/>
    </source>
</evidence>
<feature type="signal peptide" evidence="7">
    <location>
        <begin position="1"/>
        <end position="19"/>
    </location>
</feature>
<dbReference type="Proteomes" id="UP000053424">
    <property type="component" value="Unassembled WGS sequence"/>
</dbReference>
<dbReference type="PANTHER" id="PTHR15549">
    <property type="entry name" value="PAIRED IMMUNOGLOBULIN-LIKE TYPE 2 RECEPTOR"/>
    <property type="match status" value="1"/>
</dbReference>
<protein>
    <submittedName>
        <fullName evidence="8">Uncharacterized protein</fullName>
    </submittedName>
</protein>
<evidence type="ECO:0000256" key="3">
    <source>
        <dbReference type="ARBA" id="ARBA00022989"/>
    </source>
</evidence>
<keyword evidence="3 6" id="KW-1133">Transmembrane helix</keyword>
<evidence type="ECO:0000256" key="4">
    <source>
        <dbReference type="ARBA" id="ARBA00023136"/>
    </source>
</evidence>
<dbReference type="GO" id="GO:0071944">
    <property type="term" value="C:cell periphery"/>
    <property type="evidence" value="ECO:0007669"/>
    <property type="project" value="UniProtKB-ARBA"/>
</dbReference>
<evidence type="ECO:0000256" key="5">
    <source>
        <dbReference type="SAM" id="MobiDB-lite"/>
    </source>
</evidence>
<dbReference type="STRING" id="686832.A0A0C3CJJ4"/>
<dbReference type="OrthoDB" id="2576311at2759"/>
<evidence type="ECO:0000256" key="6">
    <source>
        <dbReference type="SAM" id="Phobius"/>
    </source>
</evidence>
<feature type="region of interest" description="Disordered" evidence="5">
    <location>
        <begin position="216"/>
        <end position="315"/>
    </location>
</feature>
<feature type="compositionally biased region" description="Low complexity" evidence="5">
    <location>
        <begin position="154"/>
        <end position="175"/>
    </location>
</feature>
<dbReference type="EMBL" id="KN831768">
    <property type="protein sequence ID" value="KIM48890.1"/>
    <property type="molecule type" value="Genomic_DNA"/>
</dbReference>
<evidence type="ECO:0000313" key="9">
    <source>
        <dbReference type="Proteomes" id="UP000053424"/>
    </source>
</evidence>
<keyword evidence="2 6" id="KW-0812">Transmembrane</keyword>
<keyword evidence="7" id="KW-0732">Signal</keyword>
<feature type="compositionally biased region" description="Polar residues" evidence="5">
    <location>
        <begin position="259"/>
        <end position="283"/>
    </location>
</feature>
<feature type="transmembrane region" description="Helical" evidence="6">
    <location>
        <begin position="186"/>
        <end position="209"/>
    </location>
</feature>
<dbReference type="Gene3D" id="1.20.5.510">
    <property type="entry name" value="Single helix bin"/>
    <property type="match status" value="1"/>
</dbReference>
<keyword evidence="9" id="KW-1185">Reference proteome</keyword>
<evidence type="ECO:0000313" key="8">
    <source>
        <dbReference type="EMBL" id="KIM48890.1"/>
    </source>
</evidence>
<organism evidence="8 9">
    <name type="scientific">Hebeloma cylindrosporum</name>
    <dbReference type="NCBI Taxonomy" id="76867"/>
    <lineage>
        <taxon>Eukaryota</taxon>
        <taxon>Fungi</taxon>
        <taxon>Dikarya</taxon>
        <taxon>Basidiomycota</taxon>
        <taxon>Agaricomycotina</taxon>
        <taxon>Agaricomycetes</taxon>
        <taxon>Agaricomycetidae</taxon>
        <taxon>Agaricales</taxon>
        <taxon>Agaricineae</taxon>
        <taxon>Hymenogastraceae</taxon>
        <taxon>Hebeloma</taxon>
    </lineage>
</organism>
<dbReference type="HOGENOM" id="CLU_053888_2_0_1"/>
<feature type="compositionally biased region" description="Polar residues" evidence="5">
    <location>
        <begin position="290"/>
        <end position="300"/>
    </location>
</feature>
<dbReference type="InterPro" id="IPR051694">
    <property type="entry name" value="Immunoregulatory_rcpt-like"/>
</dbReference>
<keyword evidence="4 6" id="KW-0472">Membrane</keyword>
<dbReference type="AlphaFoldDB" id="A0A0C3CJJ4"/>
<evidence type="ECO:0000256" key="1">
    <source>
        <dbReference type="ARBA" id="ARBA00004167"/>
    </source>
</evidence>
<feature type="compositionally biased region" description="Polar residues" evidence="5">
    <location>
        <begin position="217"/>
        <end position="244"/>
    </location>
</feature>
<name>A0A0C3CJJ4_HEBCY</name>
<sequence>MLNLAAPLVLSLLPYHVVAQSSVKATCGTGYSWTFNSLNQSPCDVGAALAGVCIGGDFTLSPLDPGYVYLGPDASNANSCRCSSVYYSLLAACSVCQTRNFIKWSRYKSNCTTVYSQIFLQPIPNGIAVPHYAYLDVEADDSFNITVAQAAGGPESTRLPTSTSTSSHTTATPGTKSSSGKTNVGAIAGGVVGGVVGLALIVGLIFWLLRRRAKTPSAPSSSYDPVMASQNPASLGGTSYTSSPAPKVYDPNDPATFPSGFSSPNHTGYNPYTPSPELQQQHQPMYINQMVPSHTGTTAASFPPVRPQYSGAPEL</sequence>
<proteinExistence type="predicted"/>
<feature type="region of interest" description="Disordered" evidence="5">
    <location>
        <begin position="152"/>
        <end position="183"/>
    </location>
</feature>
<reference evidence="9" key="2">
    <citation type="submission" date="2015-01" db="EMBL/GenBank/DDBJ databases">
        <title>Evolutionary Origins and Diversification of the Mycorrhizal Mutualists.</title>
        <authorList>
            <consortium name="DOE Joint Genome Institute"/>
            <consortium name="Mycorrhizal Genomics Consortium"/>
            <person name="Kohler A."/>
            <person name="Kuo A."/>
            <person name="Nagy L.G."/>
            <person name="Floudas D."/>
            <person name="Copeland A."/>
            <person name="Barry K.W."/>
            <person name="Cichocki N."/>
            <person name="Veneault-Fourrey C."/>
            <person name="LaButti K."/>
            <person name="Lindquist E.A."/>
            <person name="Lipzen A."/>
            <person name="Lundell T."/>
            <person name="Morin E."/>
            <person name="Murat C."/>
            <person name="Riley R."/>
            <person name="Ohm R."/>
            <person name="Sun H."/>
            <person name="Tunlid A."/>
            <person name="Henrissat B."/>
            <person name="Grigoriev I.V."/>
            <person name="Hibbett D.S."/>
            <person name="Martin F."/>
        </authorList>
    </citation>
    <scope>NUCLEOTIDE SEQUENCE [LARGE SCALE GENOMIC DNA]</scope>
    <source>
        <strain evidence="9">h7</strain>
    </source>
</reference>
<dbReference type="PANTHER" id="PTHR15549:SF27">
    <property type="entry name" value="CHITIN-BINDING TYPE-1 DOMAIN-CONTAINING PROTEIN"/>
    <property type="match status" value="1"/>
</dbReference>
<gene>
    <name evidence="8" type="ORF">M413DRAFT_438063</name>
</gene>